<keyword evidence="3" id="KW-1185">Reference proteome</keyword>
<evidence type="ECO:0000313" key="3">
    <source>
        <dbReference type="Proteomes" id="UP000005426"/>
    </source>
</evidence>
<feature type="compositionally biased region" description="Basic and acidic residues" evidence="1">
    <location>
        <begin position="44"/>
        <end position="62"/>
    </location>
</feature>
<evidence type="ECO:0000313" key="2">
    <source>
        <dbReference type="EMBL" id="EHK49613.1"/>
    </source>
</evidence>
<evidence type="ECO:0000256" key="1">
    <source>
        <dbReference type="SAM" id="MobiDB-lite"/>
    </source>
</evidence>
<dbReference type="RefSeq" id="XP_013947772.1">
    <property type="nucleotide sequence ID" value="XM_014092297.1"/>
</dbReference>
<dbReference type="Proteomes" id="UP000005426">
    <property type="component" value="Unassembled WGS sequence"/>
</dbReference>
<feature type="region of interest" description="Disordered" evidence="1">
    <location>
        <begin position="23"/>
        <end position="107"/>
    </location>
</feature>
<dbReference type="GeneID" id="25780811"/>
<organism evidence="2 3">
    <name type="scientific">Hypocrea atroviridis (strain ATCC 20476 / IMI 206040)</name>
    <name type="common">Trichoderma atroviride</name>
    <dbReference type="NCBI Taxonomy" id="452589"/>
    <lineage>
        <taxon>Eukaryota</taxon>
        <taxon>Fungi</taxon>
        <taxon>Dikarya</taxon>
        <taxon>Ascomycota</taxon>
        <taxon>Pezizomycotina</taxon>
        <taxon>Sordariomycetes</taxon>
        <taxon>Hypocreomycetidae</taxon>
        <taxon>Hypocreales</taxon>
        <taxon>Hypocreaceae</taxon>
        <taxon>Trichoderma</taxon>
    </lineage>
</organism>
<reference evidence="2 3" key="1">
    <citation type="journal article" date="2011" name="Genome Biol.">
        <title>Comparative genome sequence analysis underscores mycoparasitism as the ancestral life style of Trichoderma.</title>
        <authorList>
            <person name="Kubicek C.P."/>
            <person name="Herrera-Estrella A."/>
            <person name="Seidl-Seiboth V."/>
            <person name="Martinez D.A."/>
            <person name="Druzhinina I.S."/>
            <person name="Thon M."/>
            <person name="Zeilinger S."/>
            <person name="Casas-Flores S."/>
            <person name="Horwitz B.A."/>
            <person name="Mukherjee P.K."/>
            <person name="Mukherjee M."/>
            <person name="Kredics L."/>
            <person name="Alcaraz L.D."/>
            <person name="Aerts A."/>
            <person name="Antal Z."/>
            <person name="Atanasova L."/>
            <person name="Cervantes-Badillo M.G."/>
            <person name="Challacombe J."/>
            <person name="Chertkov O."/>
            <person name="McCluskey K."/>
            <person name="Coulpier F."/>
            <person name="Deshpande N."/>
            <person name="von Doehren H."/>
            <person name="Ebbole D.J."/>
            <person name="Esquivel-Naranjo E.U."/>
            <person name="Fekete E."/>
            <person name="Flipphi M."/>
            <person name="Glaser F."/>
            <person name="Gomez-Rodriguez E.Y."/>
            <person name="Gruber S."/>
            <person name="Han C."/>
            <person name="Henrissat B."/>
            <person name="Hermosa R."/>
            <person name="Hernandez-Onate M."/>
            <person name="Karaffa L."/>
            <person name="Kosti I."/>
            <person name="Le Crom S."/>
            <person name="Lindquist E."/>
            <person name="Lucas S."/>
            <person name="Luebeck M."/>
            <person name="Luebeck P.S."/>
            <person name="Margeot A."/>
            <person name="Metz B."/>
            <person name="Misra M."/>
            <person name="Nevalainen H."/>
            <person name="Omann M."/>
            <person name="Packer N."/>
            <person name="Perrone G."/>
            <person name="Uresti-Rivera E.E."/>
            <person name="Salamov A."/>
            <person name="Schmoll M."/>
            <person name="Seiboth B."/>
            <person name="Shapiro H."/>
            <person name="Sukno S."/>
            <person name="Tamayo-Ramos J.A."/>
            <person name="Tisch D."/>
            <person name="Wiest A."/>
            <person name="Wilkinson H.H."/>
            <person name="Zhang M."/>
            <person name="Coutinho P.M."/>
            <person name="Kenerley C.M."/>
            <person name="Monte E."/>
            <person name="Baker S.E."/>
            <person name="Grigoriev I.V."/>
        </authorList>
    </citation>
    <scope>NUCLEOTIDE SEQUENCE [LARGE SCALE GENOMIC DNA]</scope>
    <source>
        <strain evidence="3">ATCC 20476 / IMI 206040</strain>
    </source>
</reference>
<dbReference type="HOGENOM" id="CLU_1964918_0_0_1"/>
<accession>G9NIK2</accession>
<sequence length="128" mass="14550">MTNTLWLRQLFDRFHSLRIFAFRDDNRLEDASNPHAKASMPAMPEEKSMLRPLQRPETDSRQQHGLTSKDSQRNATKSSADAPPREGIDAQEMEHQRYGEAQPQLVPSDVIETMMMGKGRRAESLGGV</sequence>
<dbReference type="EMBL" id="ABDG02000016">
    <property type="protein sequence ID" value="EHK49613.1"/>
    <property type="molecule type" value="Genomic_DNA"/>
</dbReference>
<dbReference type="AlphaFoldDB" id="G9NIK2"/>
<dbReference type="OrthoDB" id="5383057at2759"/>
<feature type="compositionally biased region" description="Basic and acidic residues" evidence="1">
    <location>
        <begin position="23"/>
        <end position="32"/>
    </location>
</feature>
<name>G9NIK2_HYPAI</name>
<feature type="compositionally biased region" description="Basic and acidic residues" evidence="1">
    <location>
        <begin position="83"/>
        <end position="98"/>
    </location>
</feature>
<protein>
    <submittedName>
        <fullName evidence="2">Uncharacterized protein</fullName>
    </submittedName>
</protein>
<dbReference type="KEGG" id="tatv:25780811"/>
<feature type="compositionally biased region" description="Polar residues" evidence="1">
    <location>
        <begin position="63"/>
        <end position="79"/>
    </location>
</feature>
<comment type="caution">
    <text evidence="2">The sequence shown here is derived from an EMBL/GenBank/DDBJ whole genome shotgun (WGS) entry which is preliminary data.</text>
</comment>
<gene>
    <name evidence="2" type="ORF">TRIATDRAFT_297555</name>
</gene>
<proteinExistence type="predicted"/>